<organism evidence="3 4">
    <name type="scientific">Paraconexibacter algicola</name>
    <dbReference type="NCBI Taxonomy" id="2133960"/>
    <lineage>
        <taxon>Bacteria</taxon>
        <taxon>Bacillati</taxon>
        <taxon>Actinomycetota</taxon>
        <taxon>Thermoleophilia</taxon>
        <taxon>Solirubrobacterales</taxon>
        <taxon>Paraconexibacteraceae</taxon>
        <taxon>Paraconexibacter</taxon>
    </lineage>
</organism>
<evidence type="ECO:0000259" key="2">
    <source>
        <dbReference type="Pfam" id="PF12172"/>
    </source>
</evidence>
<evidence type="ECO:0000313" key="3">
    <source>
        <dbReference type="EMBL" id="PTL58391.1"/>
    </source>
</evidence>
<dbReference type="Proteomes" id="UP000240739">
    <property type="component" value="Unassembled WGS sequence"/>
</dbReference>
<sequence length="463" mass="48059">MGHAIVSYAAYVPRHRLQGAEAGSVLSGRPGRGVRALASYDEDATTLAAEAARRLLDGRDPATAPGFGALYLATTAPPYLDKTNAAAVHAALDLPREGFAVDLVGSPRSGVGALRAAAATGGVAVLSDLRTGLPGSADELGGGDAAAAFAFGPADEACVETLAEVSLTAEFLDRWRLPGAATSTQWEERFGLETYVPLIRDAAARALERGGVGEPDHLVVSCPHLKAAAAATKALGGGRVSEELTGVGYAGAADAGLRLAAVLDRAAPGETILLVVASDGADALLLRATDRVGSARRGTAIAEQAAAGRDVPYATYLSWRGLLDREPPRRPEPERPTAPPSARDAAWKFGFVGTVCDACGRVHVPPRRVCAGCGAVDRMTRRPLSGARGTVATFTVDRLAFSPAPPMIDAVVDFDGGGRYTLEVADASPEEIGIGTRLELTFRRLYTTGGVHNYFWKVRPTDG</sequence>
<dbReference type="InterPro" id="IPR012340">
    <property type="entry name" value="NA-bd_OB-fold"/>
</dbReference>
<dbReference type="SUPFAM" id="SSF53901">
    <property type="entry name" value="Thiolase-like"/>
    <property type="match status" value="2"/>
</dbReference>
<dbReference type="InterPro" id="IPR022002">
    <property type="entry name" value="ChsH2_Znr"/>
</dbReference>
<dbReference type="GO" id="GO:0016746">
    <property type="term" value="F:acyltransferase activity"/>
    <property type="evidence" value="ECO:0007669"/>
    <property type="project" value="InterPro"/>
</dbReference>
<evidence type="ECO:0000259" key="1">
    <source>
        <dbReference type="Pfam" id="PF01796"/>
    </source>
</evidence>
<feature type="domain" description="ChsH2 C-terminal OB-fold" evidence="1">
    <location>
        <begin position="382"/>
        <end position="443"/>
    </location>
</feature>
<dbReference type="PANTHER" id="PTHR34075">
    <property type="entry name" value="BLR3430 PROTEIN"/>
    <property type="match status" value="1"/>
</dbReference>
<protein>
    <submittedName>
        <fullName evidence="3">Hydroxymethylglutaryl-CoA synthase</fullName>
    </submittedName>
</protein>
<dbReference type="Gene3D" id="3.40.47.10">
    <property type="match status" value="1"/>
</dbReference>
<dbReference type="Pfam" id="PF01796">
    <property type="entry name" value="OB_ChsH2_C"/>
    <property type="match status" value="1"/>
</dbReference>
<proteinExistence type="predicted"/>
<comment type="caution">
    <text evidence="3">The sequence shown here is derived from an EMBL/GenBank/DDBJ whole genome shotgun (WGS) entry which is preliminary data.</text>
</comment>
<name>A0A2T4UGL0_9ACTN</name>
<dbReference type="PANTHER" id="PTHR34075:SF5">
    <property type="entry name" value="BLR3430 PROTEIN"/>
    <property type="match status" value="1"/>
</dbReference>
<dbReference type="InterPro" id="IPR016039">
    <property type="entry name" value="Thiolase-like"/>
</dbReference>
<accession>A0A2T4UGL0</accession>
<dbReference type="Gene3D" id="6.10.30.10">
    <property type="match status" value="1"/>
</dbReference>
<dbReference type="RefSeq" id="WP_107566829.1">
    <property type="nucleotide sequence ID" value="NZ_PYYB01000001.1"/>
</dbReference>
<dbReference type="OrthoDB" id="8771453at2"/>
<dbReference type="SUPFAM" id="SSF50249">
    <property type="entry name" value="Nucleic acid-binding proteins"/>
    <property type="match status" value="1"/>
</dbReference>
<reference evidence="3 4" key="1">
    <citation type="submission" date="2018-03" db="EMBL/GenBank/DDBJ databases">
        <title>Aquarubrobacter algicola gen. nov., sp. nov., a novel actinobacterium isolated from shallow eutrophic lake during the end of cyanobacterial harmful algal blooms.</title>
        <authorList>
            <person name="Chun S.J."/>
        </authorList>
    </citation>
    <scope>NUCLEOTIDE SEQUENCE [LARGE SCALE GENOMIC DNA]</scope>
    <source>
        <strain evidence="3 4">Seoho-28</strain>
    </source>
</reference>
<feature type="domain" description="ChsH2 rubredoxin-like zinc ribbon" evidence="2">
    <location>
        <begin position="351"/>
        <end position="375"/>
    </location>
</feature>
<dbReference type="Pfam" id="PF12172">
    <property type="entry name" value="zf-ChsH2"/>
    <property type="match status" value="1"/>
</dbReference>
<gene>
    <name evidence="3" type="ORF">C7Y72_01365</name>
</gene>
<dbReference type="InterPro" id="IPR052513">
    <property type="entry name" value="Thioester_dehydratase-like"/>
</dbReference>
<dbReference type="AlphaFoldDB" id="A0A2T4UGL0"/>
<dbReference type="InterPro" id="IPR002878">
    <property type="entry name" value="ChsH2_C"/>
</dbReference>
<evidence type="ECO:0000313" key="4">
    <source>
        <dbReference type="Proteomes" id="UP000240739"/>
    </source>
</evidence>
<dbReference type="EMBL" id="PYYB01000001">
    <property type="protein sequence ID" value="PTL58391.1"/>
    <property type="molecule type" value="Genomic_DNA"/>
</dbReference>
<keyword evidence="4" id="KW-1185">Reference proteome</keyword>